<name>F1YWK8_9PROT</name>
<dbReference type="InterPro" id="IPR029058">
    <property type="entry name" value="AB_hydrolase_fold"/>
</dbReference>
<reference evidence="2 3" key="1">
    <citation type="journal article" date="2011" name="Science">
        <title>Drosophila microbiome modulates host developmental and metabolic homeostasis via insulin signaling.</title>
        <authorList>
            <person name="Shin S.C."/>
            <person name="Kim S.H."/>
            <person name="You H."/>
            <person name="Kim B."/>
            <person name="Kim A.C."/>
            <person name="Lee K.A."/>
            <person name="Yoon J.H."/>
            <person name="Ryu J.H."/>
            <person name="Lee W.J."/>
        </authorList>
    </citation>
    <scope>NUCLEOTIDE SEQUENCE [LARGE SCALE GENOMIC DNA]</scope>
    <source>
        <strain evidence="2 3">DM001</strain>
    </source>
</reference>
<organism evidence="2 3">
    <name type="scientific">Acetobacter pomorum DM001</name>
    <dbReference type="NCBI Taxonomy" id="945681"/>
    <lineage>
        <taxon>Bacteria</taxon>
        <taxon>Pseudomonadati</taxon>
        <taxon>Pseudomonadota</taxon>
        <taxon>Alphaproteobacteria</taxon>
        <taxon>Acetobacterales</taxon>
        <taxon>Acetobacteraceae</taxon>
        <taxon>Acetobacter</taxon>
    </lineage>
</organism>
<dbReference type="Pfam" id="PF07859">
    <property type="entry name" value="Abhydrolase_3"/>
    <property type="match status" value="1"/>
</dbReference>
<evidence type="ECO:0000313" key="2">
    <source>
        <dbReference type="EMBL" id="EGE46714.1"/>
    </source>
</evidence>
<comment type="caution">
    <text evidence="2">The sequence shown here is derived from an EMBL/GenBank/DDBJ whole genome shotgun (WGS) entry which is preliminary data.</text>
</comment>
<gene>
    <name evidence="2" type="primary">aes</name>
    <name evidence="2" type="ORF">APO_2622</name>
</gene>
<dbReference type="Gene3D" id="3.40.50.1820">
    <property type="entry name" value="alpha/beta hydrolase"/>
    <property type="match status" value="1"/>
</dbReference>
<dbReference type="InterPro" id="IPR013094">
    <property type="entry name" value="AB_hydrolase_3"/>
</dbReference>
<dbReference type="AlphaFoldDB" id="F1YWK8"/>
<proteinExistence type="predicted"/>
<accession>F1YWK8</accession>
<keyword evidence="2" id="KW-0378">Hydrolase</keyword>
<dbReference type="EMBL" id="AEUP01000063">
    <property type="protein sequence ID" value="EGE46714.1"/>
    <property type="molecule type" value="Genomic_DNA"/>
</dbReference>
<evidence type="ECO:0000313" key="3">
    <source>
        <dbReference type="Proteomes" id="UP000018454"/>
    </source>
</evidence>
<dbReference type="GO" id="GO:0016787">
    <property type="term" value="F:hydrolase activity"/>
    <property type="evidence" value="ECO:0007669"/>
    <property type="project" value="UniProtKB-KW"/>
</dbReference>
<protein>
    <submittedName>
        <fullName evidence="2">Alpha/Beta Hydrolase Domain-Containing Protein</fullName>
    </submittedName>
</protein>
<sequence length="274" mass="30558">MTMQKIAGNQVAMSDFSDVPQNSVPARPNLPSRLLLRCITWQEQLKREYAGKDAPEADRPHNVAQEMAAFLVRLRKAMDTPSFPLRLSSVPMRRVVTLSIPGAAAPMRARLFIPYGRVRGALLYLHGGGFVHCGLNSHYGICCRLARASGAAVLLPDYRLAPEHPFPAAIDDSQAALQWLAGASARYWGVKLPLRGIVRVEIWLLFWHRTGARGWGPNLLYSCCIIHPYTERSFFHLTALTRKDIFSPAGPCSGMEISIFKRKKTGCIHVLRRA</sequence>
<dbReference type="PANTHER" id="PTHR23024:SF24">
    <property type="entry name" value="ALPHA_BETA HYDROLASE FOLD-3 DOMAIN-CONTAINING PROTEIN"/>
    <property type="match status" value="1"/>
</dbReference>
<dbReference type="SUPFAM" id="SSF53474">
    <property type="entry name" value="alpha/beta-Hydrolases"/>
    <property type="match status" value="1"/>
</dbReference>
<feature type="domain" description="Alpha/beta hydrolase fold-3" evidence="1">
    <location>
        <begin position="122"/>
        <end position="184"/>
    </location>
</feature>
<dbReference type="Proteomes" id="UP000018454">
    <property type="component" value="Unassembled WGS sequence"/>
</dbReference>
<evidence type="ECO:0000259" key="1">
    <source>
        <dbReference type="Pfam" id="PF07859"/>
    </source>
</evidence>
<dbReference type="PANTHER" id="PTHR23024">
    <property type="entry name" value="ARYLACETAMIDE DEACETYLASE"/>
    <property type="match status" value="1"/>
</dbReference>
<dbReference type="InterPro" id="IPR050466">
    <property type="entry name" value="Carboxylest/Gibb_receptor"/>
</dbReference>